<evidence type="ECO:0000313" key="2">
    <source>
        <dbReference type="EMBL" id="KAJ6242389.1"/>
    </source>
</evidence>
<organism evidence="2 3">
    <name type="scientific">Anaeramoeba flamelloides</name>
    <dbReference type="NCBI Taxonomy" id="1746091"/>
    <lineage>
        <taxon>Eukaryota</taxon>
        <taxon>Metamonada</taxon>
        <taxon>Anaeramoebidae</taxon>
        <taxon>Anaeramoeba</taxon>
    </lineage>
</organism>
<evidence type="ECO:0000259" key="1">
    <source>
        <dbReference type="Pfam" id="PF13843"/>
    </source>
</evidence>
<protein>
    <submittedName>
        <fullName evidence="2">Piggybac transposable element-derived protein</fullName>
    </submittedName>
</protein>
<feature type="domain" description="PiggyBac transposable element-derived protein" evidence="1">
    <location>
        <begin position="16"/>
        <end position="248"/>
    </location>
</feature>
<dbReference type="Proteomes" id="UP001150062">
    <property type="component" value="Unassembled WGS sequence"/>
</dbReference>
<sequence>MGCPTENLIGKTNILDIFESFFDQELITILLNVLNEERVRRLEDISLKSEYLPTEKEFTKKDLFNYLSCFIVMGIHPNTDISDHWKKNSILETKWIKDIMSRGRFQAIHRCWRFGNKTGFDLVRKIIKKKCMENWELSNQVVIDETLIKSKCRCRMIVRMPRKPQKQGLKIWVLADSDNYYYCWDLYMGEPETTHETLIKLTKFLPIEKYPKFYFKVIADAYFGSTNSVRELLDIGVNFTLMCRKDRTSQIFKNSLGKLVDNGKWRSCYRDFELGINEENSVLENLVDQINLDQNKNLTFNFGHSATSSIFHKNSLLCKEIQNSNFNDEIIPPKEKKKQKVLLLPFLKIKKKKKGIK</sequence>
<dbReference type="PANTHER" id="PTHR46599">
    <property type="entry name" value="PIGGYBAC TRANSPOSABLE ELEMENT-DERIVED PROTEIN 4"/>
    <property type="match status" value="1"/>
</dbReference>
<dbReference type="InterPro" id="IPR029526">
    <property type="entry name" value="PGBD"/>
</dbReference>
<evidence type="ECO:0000313" key="3">
    <source>
        <dbReference type="Proteomes" id="UP001150062"/>
    </source>
</evidence>
<dbReference type="PANTHER" id="PTHR46599:SF3">
    <property type="entry name" value="PIGGYBAC TRANSPOSABLE ELEMENT-DERIVED PROTEIN 4"/>
    <property type="match status" value="1"/>
</dbReference>
<proteinExistence type="predicted"/>
<accession>A0ABQ8YCQ1</accession>
<keyword evidence="3" id="KW-1185">Reference proteome</keyword>
<gene>
    <name evidence="2" type="ORF">M0813_22527</name>
</gene>
<reference evidence="2" key="1">
    <citation type="submission" date="2022-08" db="EMBL/GenBank/DDBJ databases">
        <title>Novel sulfate-reducing endosymbionts in the free-living metamonad Anaeramoeba.</title>
        <authorList>
            <person name="Jerlstrom-Hultqvist J."/>
            <person name="Cepicka I."/>
            <person name="Gallot-Lavallee L."/>
            <person name="Salas-Leiva D."/>
            <person name="Curtis B.A."/>
            <person name="Zahonova K."/>
            <person name="Pipaliya S."/>
            <person name="Dacks J."/>
            <person name="Roger A.J."/>
        </authorList>
    </citation>
    <scope>NUCLEOTIDE SEQUENCE</scope>
    <source>
        <strain evidence="2">Schooner1</strain>
    </source>
</reference>
<name>A0ABQ8YCQ1_9EUKA</name>
<comment type="caution">
    <text evidence="2">The sequence shown here is derived from an EMBL/GenBank/DDBJ whole genome shotgun (WGS) entry which is preliminary data.</text>
</comment>
<dbReference type="EMBL" id="JAOAOG010000175">
    <property type="protein sequence ID" value="KAJ6242389.1"/>
    <property type="molecule type" value="Genomic_DNA"/>
</dbReference>
<dbReference type="Pfam" id="PF13843">
    <property type="entry name" value="DDE_Tnp_1_7"/>
    <property type="match status" value="1"/>
</dbReference>